<dbReference type="InterPro" id="IPR003593">
    <property type="entry name" value="AAA+_ATPase"/>
</dbReference>
<keyword evidence="3" id="KW-0067">ATP-binding</keyword>
<dbReference type="InterPro" id="IPR027417">
    <property type="entry name" value="P-loop_NTPase"/>
</dbReference>
<dbReference type="AlphaFoldDB" id="F6BEW3"/>
<dbReference type="STRING" id="880724.Metig_0139"/>
<feature type="domain" description="ABC transporter" evidence="4">
    <location>
        <begin position="8"/>
        <end position="226"/>
    </location>
</feature>
<evidence type="ECO:0000259" key="4">
    <source>
        <dbReference type="PROSITE" id="PS50893"/>
    </source>
</evidence>
<keyword evidence="2" id="KW-0547">Nucleotide-binding</keyword>
<gene>
    <name evidence="5" type="ordered locus">Metig_0139</name>
</gene>
<dbReference type="GO" id="GO:0016887">
    <property type="term" value="F:ATP hydrolysis activity"/>
    <property type="evidence" value="ECO:0007669"/>
    <property type="project" value="InterPro"/>
</dbReference>
<keyword evidence="6" id="KW-1185">Reference proteome</keyword>
<dbReference type="Gene3D" id="3.40.50.300">
    <property type="entry name" value="P-loop containing nucleotide triphosphate hydrolases"/>
    <property type="match status" value="1"/>
</dbReference>
<name>F6BEW3_METIK</name>
<dbReference type="InterPro" id="IPR003439">
    <property type="entry name" value="ABC_transporter-like_ATP-bd"/>
</dbReference>
<dbReference type="GO" id="GO:0005524">
    <property type="term" value="F:ATP binding"/>
    <property type="evidence" value="ECO:0007669"/>
    <property type="project" value="UniProtKB-KW"/>
</dbReference>
<protein>
    <submittedName>
        <fullName evidence="5">Teichoic-acid-transporting ATPase</fullName>
        <ecNumber evidence="5">3.6.3.40</ecNumber>
    </submittedName>
</protein>
<evidence type="ECO:0000313" key="6">
    <source>
        <dbReference type="Proteomes" id="UP000009227"/>
    </source>
</evidence>
<accession>F6BEW3</accession>
<dbReference type="KEGG" id="mig:Metig_0139"/>
<sequence length="278" mass="32349">MGRIMKKVKVRNLVKYFGDKKAIDNISFEVYEGEIFGLLGHNGAGKTTTLRIIAGIINDYEGEVEVNGKIGYLPEERGLYKDERVGEVLTFFGELAGMEKEEIKNQIDYWLKKLNIYKYKNQKVKTLSKGNQQKVQFIISVLHNPDIIILDEPFSGLDIFNLNLLKEILFELKEMGKSIILSTHQLEKIERFCDRVLVLKNGKVIHYGRIDEICHKKVAYVEYIKDGKLIKQNLPHEEAILLIKNEEILRNLIKFEVRSSLEDLFLKETFKKLNENQR</sequence>
<dbReference type="SUPFAM" id="SSF52540">
    <property type="entry name" value="P-loop containing nucleoside triphosphate hydrolases"/>
    <property type="match status" value="1"/>
</dbReference>
<evidence type="ECO:0000313" key="5">
    <source>
        <dbReference type="EMBL" id="AEF95699.1"/>
    </source>
</evidence>
<dbReference type="PANTHER" id="PTHR42939:SF1">
    <property type="entry name" value="ABC TRANSPORTER ATP-BINDING PROTEIN ALBC-RELATED"/>
    <property type="match status" value="1"/>
</dbReference>
<evidence type="ECO:0000256" key="3">
    <source>
        <dbReference type="ARBA" id="ARBA00022840"/>
    </source>
</evidence>
<dbReference type="PROSITE" id="PS50893">
    <property type="entry name" value="ABC_TRANSPORTER_2"/>
    <property type="match status" value="1"/>
</dbReference>
<dbReference type="PROSITE" id="PS00211">
    <property type="entry name" value="ABC_TRANSPORTER_1"/>
    <property type="match status" value="1"/>
</dbReference>
<proteinExistence type="predicted"/>
<evidence type="ECO:0000256" key="2">
    <source>
        <dbReference type="ARBA" id="ARBA00022741"/>
    </source>
</evidence>
<organism evidence="6">
    <name type="scientific">Methanotorris igneus (strain DSM 5666 / JCM 11834 / Kol 5)</name>
    <dbReference type="NCBI Taxonomy" id="880724"/>
    <lineage>
        <taxon>Archaea</taxon>
        <taxon>Methanobacteriati</taxon>
        <taxon>Methanobacteriota</taxon>
        <taxon>Methanomada group</taxon>
        <taxon>Methanococci</taxon>
        <taxon>Methanococcales</taxon>
        <taxon>Methanocaldococcaceae</taxon>
        <taxon>Methanotorris</taxon>
    </lineage>
</organism>
<evidence type="ECO:0000256" key="1">
    <source>
        <dbReference type="ARBA" id="ARBA00022448"/>
    </source>
</evidence>
<dbReference type="Proteomes" id="UP000009227">
    <property type="component" value="Chromosome"/>
</dbReference>
<dbReference type="HOGENOM" id="CLU_000604_1_2_2"/>
<dbReference type="Pfam" id="PF00005">
    <property type="entry name" value="ABC_tran"/>
    <property type="match status" value="1"/>
</dbReference>
<dbReference type="EMBL" id="CP002737">
    <property type="protein sequence ID" value="AEF95699.1"/>
    <property type="molecule type" value="Genomic_DNA"/>
</dbReference>
<reference evidence="5 6" key="1">
    <citation type="submission" date="2011-05" db="EMBL/GenBank/DDBJ databases">
        <title>Complete sequence of Methanotorris igneus Kol 5.</title>
        <authorList>
            <consortium name="US DOE Joint Genome Institute"/>
            <person name="Lucas S."/>
            <person name="Han J."/>
            <person name="Lapidus A."/>
            <person name="Cheng J.-F."/>
            <person name="Goodwin L."/>
            <person name="Pitluck S."/>
            <person name="Peters L."/>
            <person name="Mikhailova N."/>
            <person name="Chertkov O."/>
            <person name="Han C."/>
            <person name="Tapia R."/>
            <person name="Land M."/>
            <person name="Hauser L."/>
            <person name="Kyrpides N."/>
            <person name="Ivanova N."/>
            <person name="Pagani I."/>
            <person name="Sieprawska-Lupa M."/>
            <person name="Whitman W."/>
            <person name="Woyke T."/>
        </authorList>
    </citation>
    <scope>NUCLEOTIDE SEQUENCE [LARGE SCALE GENOMIC DNA]</scope>
    <source>
        <strain evidence="6">DSM 5666 / JCM 11834 / Kol 5</strain>
    </source>
</reference>
<keyword evidence="1" id="KW-0813">Transport</keyword>
<dbReference type="SMART" id="SM00382">
    <property type="entry name" value="AAA"/>
    <property type="match status" value="1"/>
</dbReference>
<dbReference type="InterPro" id="IPR051782">
    <property type="entry name" value="ABC_Transporter_VariousFunc"/>
</dbReference>
<keyword evidence="5" id="KW-0378">Hydrolase</keyword>
<dbReference type="PANTHER" id="PTHR42939">
    <property type="entry name" value="ABC TRANSPORTER ATP-BINDING PROTEIN ALBC-RELATED"/>
    <property type="match status" value="1"/>
</dbReference>
<dbReference type="InterPro" id="IPR017871">
    <property type="entry name" value="ABC_transporter-like_CS"/>
</dbReference>
<dbReference type="EC" id="3.6.3.40" evidence="5"/>